<comment type="similarity">
    <text evidence="1 5">Belongs to the Fmt family.</text>
</comment>
<dbReference type="GO" id="GO:0005829">
    <property type="term" value="C:cytosol"/>
    <property type="evidence" value="ECO:0007669"/>
    <property type="project" value="TreeGrafter"/>
</dbReference>
<dbReference type="InterPro" id="IPR005794">
    <property type="entry name" value="Fmt"/>
</dbReference>
<dbReference type="CDD" id="cd08646">
    <property type="entry name" value="FMT_core_Met-tRNA-FMT_N"/>
    <property type="match status" value="1"/>
</dbReference>
<evidence type="ECO:0000256" key="2">
    <source>
        <dbReference type="ARBA" id="ARBA00012261"/>
    </source>
</evidence>
<dbReference type="Pfam" id="PF00551">
    <property type="entry name" value="Formyl_trans_N"/>
    <property type="match status" value="1"/>
</dbReference>
<dbReference type="STRING" id="1888892.BFL28_10825"/>
<accession>A0A1E3M002</accession>
<proteinExistence type="inferred from homology"/>
<dbReference type="InterPro" id="IPR011034">
    <property type="entry name" value="Formyl_transferase-like_C_sf"/>
</dbReference>
<dbReference type="SUPFAM" id="SSF50486">
    <property type="entry name" value="FMT C-terminal domain-like"/>
    <property type="match status" value="1"/>
</dbReference>
<dbReference type="HAMAP" id="MF_00182">
    <property type="entry name" value="Formyl_trans"/>
    <property type="match status" value="1"/>
</dbReference>
<dbReference type="GO" id="GO:0004479">
    <property type="term" value="F:methionyl-tRNA formyltransferase activity"/>
    <property type="evidence" value="ECO:0007669"/>
    <property type="project" value="UniProtKB-UniRule"/>
</dbReference>
<evidence type="ECO:0000259" key="7">
    <source>
        <dbReference type="Pfam" id="PF02911"/>
    </source>
</evidence>
<evidence type="ECO:0000259" key="6">
    <source>
        <dbReference type="Pfam" id="PF00551"/>
    </source>
</evidence>
<feature type="binding site" evidence="5">
    <location>
        <begin position="111"/>
        <end position="114"/>
    </location>
    <ligand>
        <name>(6S)-5,6,7,8-tetrahydrofolate</name>
        <dbReference type="ChEBI" id="CHEBI:57453"/>
    </ligand>
</feature>
<evidence type="ECO:0000256" key="1">
    <source>
        <dbReference type="ARBA" id="ARBA00010699"/>
    </source>
</evidence>
<name>A0A1E3M002_9SPHN</name>
<dbReference type="NCBIfam" id="TIGR00460">
    <property type="entry name" value="fmt"/>
    <property type="match status" value="1"/>
</dbReference>
<protein>
    <recommendedName>
        <fullName evidence="2 5">Methionyl-tRNA formyltransferase</fullName>
        <ecNumber evidence="2 5">2.1.2.9</ecNumber>
    </recommendedName>
</protein>
<keyword evidence="9" id="KW-1185">Reference proteome</keyword>
<evidence type="ECO:0000256" key="4">
    <source>
        <dbReference type="ARBA" id="ARBA00022917"/>
    </source>
</evidence>
<evidence type="ECO:0000313" key="9">
    <source>
        <dbReference type="Proteomes" id="UP000094487"/>
    </source>
</evidence>
<dbReference type="InterPro" id="IPR036477">
    <property type="entry name" value="Formyl_transf_N_sf"/>
</dbReference>
<keyword evidence="3 5" id="KW-0808">Transferase</keyword>
<dbReference type="CDD" id="cd08704">
    <property type="entry name" value="Met_tRNA_FMT_C"/>
    <property type="match status" value="1"/>
</dbReference>
<organism evidence="8 9">
    <name type="scientific">Sphingomonas turrisvirgatae</name>
    <dbReference type="NCBI Taxonomy" id="1888892"/>
    <lineage>
        <taxon>Bacteria</taxon>
        <taxon>Pseudomonadati</taxon>
        <taxon>Pseudomonadota</taxon>
        <taxon>Alphaproteobacteria</taxon>
        <taxon>Sphingomonadales</taxon>
        <taxon>Sphingomonadaceae</taxon>
        <taxon>Sphingomonas</taxon>
    </lineage>
</organism>
<comment type="catalytic activity">
    <reaction evidence="5">
        <text>L-methionyl-tRNA(fMet) + (6R)-10-formyltetrahydrofolate = N-formyl-L-methionyl-tRNA(fMet) + (6S)-5,6,7,8-tetrahydrofolate + H(+)</text>
        <dbReference type="Rhea" id="RHEA:24380"/>
        <dbReference type="Rhea" id="RHEA-COMP:9952"/>
        <dbReference type="Rhea" id="RHEA-COMP:9953"/>
        <dbReference type="ChEBI" id="CHEBI:15378"/>
        <dbReference type="ChEBI" id="CHEBI:57453"/>
        <dbReference type="ChEBI" id="CHEBI:78530"/>
        <dbReference type="ChEBI" id="CHEBI:78844"/>
        <dbReference type="ChEBI" id="CHEBI:195366"/>
        <dbReference type="EC" id="2.1.2.9"/>
    </reaction>
</comment>
<sequence>MRVIFMGTPEFAVPTLDALVEAGHDVVAVYSQPPRAGGRRGKALTPSPVHARAAALGIEVRTPISFRKDADAVAAFAALQADVAVVAAYSLILPVSVLDAPRMGCMNVHASLLPRWRGAAPIQRAILAGDAETGVGIMQMEAGLDTGPMRLEGRTRVGGKTAGELTSELAAMGARLMVDVLADVDAHVPVPQPDDGVTYAAKIDKAETRLDFAQPADAVLRQVLAFNPPGAWFELGGERIRVLSAEPVDTNSAAGTIIDDALTIACQTGAIRPLSVQRAGRGVMTSVQLLNGFAMPAGTQL</sequence>
<dbReference type="InterPro" id="IPR041711">
    <property type="entry name" value="Met-tRNA-FMT_N"/>
</dbReference>
<dbReference type="PANTHER" id="PTHR11138:SF5">
    <property type="entry name" value="METHIONYL-TRNA FORMYLTRANSFERASE, MITOCHONDRIAL"/>
    <property type="match status" value="1"/>
</dbReference>
<feature type="domain" description="Formyl transferase C-terminal" evidence="7">
    <location>
        <begin position="202"/>
        <end position="293"/>
    </location>
</feature>
<gene>
    <name evidence="5" type="primary">fmt</name>
    <name evidence="8" type="ORF">BFL28_10825</name>
</gene>
<dbReference type="InterPro" id="IPR044135">
    <property type="entry name" value="Met-tRNA-FMT_C"/>
</dbReference>
<dbReference type="RefSeq" id="WP_069319069.1">
    <property type="nucleotide sequence ID" value="NZ_MDDS01000006.1"/>
</dbReference>
<evidence type="ECO:0000256" key="3">
    <source>
        <dbReference type="ARBA" id="ARBA00022679"/>
    </source>
</evidence>
<dbReference type="AlphaFoldDB" id="A0A1E3M002"/>
<dbReference type="SUPFAM" id="SSF53328">
    <property type="entry name" value="Formyltransferase"/>
    <property type="match status" value="1"/>
</dbReference>
<dbReference type="EMBL" id="MDDS01000006">
    <property type="protein sequence ID" value="ODP39298.1"/>
    <property type="molecule type" value="Genomic_DNA"/>
</dbReference>
<comment type="caution">
    <text evidence="8">The sequence shown here is derived from an EMBL/GenBank/DDBJ whole genome shotgun (WGS) entry which is preliminary data.</text>
</comment>
<feature type="domain" description="Formyl transferase N-terminal" evidence="6">
    <location>
        <begin position="1"/>
        <end position="181"/>
    </location>
</feature>
<dbReference type="PANTHER" id="PTHR11138">
    <property type="entry name" value="METHIONYL-TRNA FORMYLTRANSFERASE"/>
    <property type="match status" value="1"/>
</dbReference>
<dbReference type="Pfam" id="PF02911">
    <property type="entry name" value="Formyl_trans_C"/>
    <property type="match status" value="1"/>
</dbReference>
<dbReference type="InterPro" id="IPR005793">
    <property type="entry name" value="Formyl_trans_C"/>
</dbReference>
<comment type="function">
    <text evidence="5">Attaches a formyl group to the free amino group of methionyl-tRNA(fMet). The formyl group appears to play a dual role in the initiator identity of N-formylmethionyl-tRNA by promoting its recognition by IF2 and preventing the misappropriation of this tRNA by the elongation apparatus.</text>
</comment>
<reference evidence="8 9" key="1">
    <citation type="submission" date="2016-08" db="EMBL/GenBank/DDBJ databases">
        <title>Draft genome of the agarase producing Sphingomonas sp. MCT13.</title>
        <authorList>
            <person name="D'Andrea M.M."/>
            <person name="Rossolini G.M."/>
            <person name="Thaller M.C."/>
        </authorList>
    </citation>
    <scope>NUCLEOTIDE SEQUENCE [LARGE SCALE GENOMIC DNA]</scope>
    <source>
        <strain evidence="8 9">MCT13</strain>
    </source>
</reference>
<keyword evidence="4 5" id="KW-0648">Protein biosynthesis</keyword>
<dbReference type="InterPro" id="IPR002376">
    <property type="entry name" value="Formyl_transf_N"/>
</dbReference>
<dbReference type="Proteomes" id="UP000094487">
    <property type="component" value="Unassembled WGS sequence"/>
</dbReference>
<dbReference type="Gene3D" id="3.40.50.12230">
    <property type="match status" value="1"/>
</dbReference>
<evidence type="ECO:0000256" key="5">
    <source>
        <dbReference type="HAMAP-Rule" id="MF_00182"/>
    </source>
</evidence>
<dbReference type="EC" id="2.1.2.9" evidence="2 5"/>
<evidence type="ECO:0000313" key="8">
    <source>
        <dbReference type="EMBL" id="ODP39298.1"/>
    </source>
</evidence>
<dbReference type="OrthoDB" id="9802815at2"/>